<keyword evidence="2" id="KW-1185">Reference proteome</keyword>
<reference evidence="1 2" key="1">
    <citation type="journal article" date="2019" name="Sci. Rep.">
        <title>Orb-weaving spider Araneus ventricosus genome elucidates the spidroin gene catalogue.</title>
        <authorList>
            <person name="Kono N."/>
            <person name="Nakamura H."/>
            <person name="Ohtoshi R."/>
            <person name="Moran D.A.P."/>
            <person name="Shinohara A."/>
            <person name="Yoshida Y."/>
            <person name="Fujiwara M."/>
            <person name="Mori M."/>
            <person name="Tomita M."/>
            <person name="Arakawa K."/>
        </authorList>
    </citation>
    <scope>NUCLEOTIDE SEQUENCE [LARGE SCALE GENOMIC DNA]</scope>
</reference>
<accession>A0A4Y2KTC4</accession>
<dbReference type="AlphaFoldDB" id="A0A4Y2KTC4"/>
<organism evidence="1 2">
    <name type="scientific">Araneus ventricosus</name>
    <name type="common">Orbweaver spider</name>
    <name type="synonym">Epeira ventricosa</name>
    <dbReference type="NCBI Taxonomy" id="182803"/>
    <lineage>
        <taxon>Eukaryota</taxon>
        <taxon>Metazoa</taxon>
        <taxon>Ecdysozoa</taxon>
        <taxon>Arthropoda</taxon>
        <taxon>Chelicerata</taxon>
        <taxon>Arachnida</taxon>
        <taxon>Araneae</taxon>
        <taxon>Araneomorphae</taxon>
        <taxon>Entelegynae</taxon>
        <taxon>Araneoidea</taxon>
        <taxon>Araneidae</taxon>
        <taxon>Araneus</taxon>
    </lineage>
</organism>
<proteinExistence type="predicted"/>
<sequence length="32" mass="3564">RFGYYEAKEDNLFSGPAPTQCPKFVVSSALQL</sequence>
<evidence type="ECO:0000313" key="2">
    <source>
        <dbReference type="Proteomes" id="UP000499080"/>
    </source>
</evidence>
<comment type="caution">
    <text evidence="1">The sequence shown here is derived from an EMBL/GenBank/DDBJ whole genome shotgun (WGS) entry which is preliminary data.</text>
</comment>
<feature type="non-terminal residue" evidence="1">
    <location>
        <position position="1"/>
    </location>
</feature>
<dbReference type="EMBL" id="BGPR01273768">
    <property type="protein sequence ID" value="GBN05595.1"/>
    <property type="molecule type" value="Genomic_DNA"/>
</dbReference>
<protein>
    <submittedName>
        <fullName evidence="1">Uncharacterized protein</fullName>
    </submittedName>
</protein>
<name>A0A4Y2KTC4_ARAVE</name>
<gene>
    <name evidence="1" type="ORF">AVEN_208337_1</name>
</gene>
<dbReference type="Proteomes" id="UP000499080">
    <property type="component" value="Unassembled WGS sequence"/>
</dbReference>
<evidence type="ECO:0000313" key="1">
    <source>
        <dbReference type="EMBL" id="GBN05595.1"/>
    </source>
</evidence>